<name>A0A152A507_TIELA</name>
<keyword evidence="2" id="KW-1185">Reference proteome</keyword>
<dbReference type="Proteomes" id="UP000076078">
    <property type="component" value="Unassembled WGS sequence"/>
</dbReference>
<organism evidence="1 2">
    <name type="scientific">Tieghemostelium lacteum</name>
    <name type="common">Slime mold</name>
    <name type="synonym">Dictyostelium lacteum</name>
    <dbReference type="NCBI Taxonomy" id="361077"/>
    <lineage>
        <taxon>Eukaryota</taxon>
        <taxon>Amoebozoa</taxon>
        <taxon>Evosea</taxon>
        <taxon>Eumycetozoa</taxon>
        <taxon>Dictyostelia</taxon>
        <taxon>Dictyosteliales</taxon>
        <taxon>Raperosteliaceae</taxon>
        <taxon>Tieghemostelium</taxon>
    </lineage>
</organism>
<protein>
    <submittedName>
        <fullName evidence="1">Uncharacterized protein</fullName>
    </submittedName>
</protein>
<comment type="caution">
    <text evidence="1">The sequence shown here is derived from an EMBL/GenBank/DDBJ whole genome shotgun (WGS) entry which is preliminary data.</text>
</comment>
<dbReference type="STRING" id="361077.A0A152A507"/>
<proteinExistence type="predicted"/>
<dbReference type="InParanoid" id="A0A152A507"/>
<evidence type="ECO:0000313" key="2">
    <source>
        <dbReference type="Proteomes" id="UP000076078"/>
    </source>
</evidence>
<gene>
    <name evidence="1" type="ORF">DLAC_11510</name>
</gene>
<accession>A0A152A507</accession>
<reference evidence="1 2" key="1">
    <citation type="submission" date="2015-12" db="EMBL/GenBank/DDBJ databases">
        <title>Dictyostelia acquired genes for synthesis and detection of signals that induce cell-type specialization by lateral gene transfer from prokaryotes.</title>
        <authorList>
            <person name="Gloeckner G."/>
            <person name="Schaap P."/>
        </authorList>
    </citation>
    <scope>NUCLEOTIDE SEQUENCE [LARGE SCALE GENOMIC DNA]</scope>
    <source>
        <strain evidence="1 2">TK</strain>
    </source>
</reference>
<evidence type="ECO:0000313" key="1">
    <source>
        <dbReference type="EMBL" id="KYR01304.1"/>
    </source>
</evidence>
<sequence length="229" mass="26653">MSMNSNNKLTLFIYRTILRQCEFFDKNPGYKHYFKTPKPLQGKLPTYYTPSIPFTQTFKAVFREINNESKNYIDSATPLHSLGFNIIKNLNLATTFMIKSSNTEDEIRSLKQLVTENKGGTSLAAYQFSKFLQKQQKQMNEAVNINSNNNNNNNNNNKSLEETVVDSKNTIGKKNKKTNTRKKKVESENDFQVIDIKKENIKPGTLLISHPSNDFFYKIYSFDYSCYWR</sequence>
<dbReference type="AlphaFoldDB" id="A0A152A507"/>
<dbReference type="OrthoDB" id="272750at2759"/>
<dbReference type="EMBL" id="LODT01000010">
    <property type="protein sequence ID" value="KYR01304.1"/>
    <property type="molecule type" value="Genomic_DNA"/>
</dbReference>